<evidence type="ECO:0000256" key="2">
    <source>
        <dbReference type="ARBA" id="ARBA00023163"/>
    </source>
</evidence>
<feature type="region of interest" description="Disordered" evidence="4">
    <location>
        <begin position="932"/>
        <end position="982"/>
    </location>
</feature>
<gene>
    <name evidence="5" type="ORF">WN944_028083</name>
</gene>
<feature type="compositionally biased region" description="Low complexity" evidence="4">
    <location>
        <begin position="127"/>
        <end position="142"/>
    </location>
</feature>
<evidence type="ECO:0008006" key="7">
    <source>
        <dbReference type="Google" id="ProtNLM"/>
    </source>
</evidence>
<organism evidence="5 6">
    <name type="scientific">Citrus x changshan-huyou</name>
    <dbReference type="NCBI Taxonomy" id="2935761"/>
    <lineage>
        <taxon>Eukaryota</taxon>
        <taxon>Viridiplantae</taxon>
        <taxon>Streptophyta</taxon>
        <taxon>Embryophyta</taxon>
        <taxon>Tracheophyta</taxon>
        <taxon>Spermatophyta</taxon>
        <taxon>Magnoliopsida</taxon>
        <taxon>eudicotyledons</taxon>
        <taxon>Gunneridae</taxon>
        <taxon>Pentapetalae</taxon>
        <taxon>rosids</taxon>
        <taxon>malvids</taxon>
        <taxon>Sapindales</taxon>
        <taxon>Rutaceae</taxon>
        <taxon>Aurantioideae</taxon>
        <taxon>Citrus</taxon>
    </lineage>
</organism>
<keyword evidence="2" id="KW-0804">Transcription</keyword>
<feature type="compositionally biased region" description="Polar residues" evidence="4">
    <location>
        <begin position="765"/>
        <end position="774"/>
    </location>
</feature>
<dbReference type="PROSITE" id="PS50985">
    <property type="entry name" value="GRAS"/>
    <property type="match status" value="2"/>
</dbReference>
<evidence type="ECO:0000256" key="4">
    <source>
        <dbReference type="SAM" id="MobiDB-lite"/>
    </source>
</evidence>
<feature type="region of interest" description="Leucine repeat II (LRII)" evidence="3">
    <location>
        <begin position="1204"/>
        <end position="1236"/>
    </location>
</feature>
<proteinExistence type="inferred from homology"/>
<feature type="compositionally biased region" description="Polar residues" evidence="4">
    <location>
        <begin position="265"/>
        <end position="276"/>
    </location>
</feature>
<feature type="region of interest" description="Disordered" evidence="4">
    <location>
        <begin position="1015"/>
        <end position="1037"/>
    </location>
</feature>
<feature type="region of interest" description="VHIID" evidence="3">
    <location>
        <begin position="376"/>
        <end position="441"/>
    </location>
</feature>
<comment type="similarity">
    <text evidence="3">Belongs to the GRAS family.</text>
</comment>
<feature type="short sequence motif" description="VHIID" evidence="3">
    <location>
        <begin position="407"/>
        <end position="411"/>
    </location>
</feature>
<feature type="short sequence motif" description="VHIID" evidence="3">
    <location>
        <begin position="1154"/>
        <end position="1158"/>
    </location>
</feature>
<comment type="caution">
    <text evidence="3">Lacks conserved residue(s) required for the propagation of feature annotation.</text>
</comment>
<feature type="region of interest" description="SAW" evidence="3">
    <location>
        <begin position="1342"/>
        <end position="1417"/>
    </location>
</feature>
<feature type="region of interest" description="Disordered" evidence="4">
    <location>
        <begin position="121"/>
        <end position="143"/>
    </location>
</feature>
<name>A0AAP0LJP0_9ROSI</name>
<dbReference type="PANTHER" id="PTHR31636">
    <property type="entry name" value="OSJNBA0084A10.13 PROTEIN-RELATED"/>
    <property type="match status" value="1"/>
</dbReference>
<protein>
    <recommendedName>
        <fullName evidence="7">Scarecrow-like protein 14</fullName>
    </recommendedName>
</protein>
<feature type="region of interest" description="VHIID" evidence="3">
    <location>
        <begin position="1123"/>
        <end position="1188"/>
    </location>
</feature>
<feature type="compositionally biased region" description="Basic and acidic residues" evidence="4">
    <location>
        <begin position="205"/>
        <end position="219"/>
    </location>
</feature>
<feature type="region of interest" description="Disordered" evidence="4">
    <location>
        <begin position="250"/>
        <end position="293"/>
    </location>
</feature>
<dbReference type="Pfam" id="PF03514">
    <property type="entry name" value="GRAS"/>
    <property type="match status" value="2"/>
</dbReference>
<evidence type="ECO:0000313" key="5">
    <source>
        <dbReference type="EMBL" id="KAK9176070.1"/>
    </source>
</evidence>
<feature type="compositionally biased region" description="Polar residues" evidence="4">
    <location>
        <begin position="1015"/>
        <end position="1032"/>
    </location>
</feature>
<evidence type="ECO:0000256" key="3">
    <source>
        <dbReference type="PROSITE-ProRule" id="PRU01191"/>
    </source>
</evidence>
<sequence>MDGFKFPASSCSNQNLANAFKMKHNSTNHHPPFLETNPHPPADDNLNSDGDSPDSSDFSNAVLKYISEILMEEDLEGKTCMLQDCLALQAAEKSFYDVLGQKYPPSLNHVLPSLGQNIDTPDVHYTSSSSGSSSSDHSFSTSNCLLDSPESNLLVPNLHGEIESLLKREGVNFAPKVSLPKHGEGVLLSSADDGRHHSSYGSRGRKNDQREDSDYLEQGRRSKLSAVSLAVSDVKLERFDEVLLRHCETKKDESEPYSSYRESENGSSRKLQQNGQSKGSTGGTTRGRKRGDKRKEVVDLWGLLTLCAQAVASNDQRTANEQLKQIRRHSSAFGDGTQRLAHYFADALEARLLGAHTPMHTHISCRTSAADILKAYQMSLSAWPFIRMSYHFANQTIRKLAEKATRLHIIDFGICYGFQWPCLIQILSSRPTGPPMLRITGIELPQPGFRPAERVEETGNRLKSYCERFNVPFEYNVIAQKWETIRLEDFKIDRDEVTVVNCVHRMKNLPDDTVVDSSPRDAVLNLIKRINPDVFIHGISNGTYNAPFFLARFREALFHFSAMFDIFDATVPREDAERMLFEREIVGKDALNAIACEGIERVERPETYKQWQARNQRAGFRQLPLDQELVKKVRTKVESNYHQDFVVDVDGRWMLQGWKGRVIFRGDESGSSGQSTNRLTQGMVDLEAIRCKNLGFVFIPHTLWSDVAKSSFIKTACLGGDLQKSNNPLQFDRGSVSTYLNRNDVDKFKLKQSREPIDPPLPPSASFQNNQNPPSDSDSSSTMSSYGDPADIGELSNTTLKFISEILMEEDLEGKTCMLQDCLALQAAEKSFYDVLGQKYPPSPNQISPCSSRNSEILNDYCTSSSNSASISVSTSVNNLFEPIWMSNQGDSSSSITQTNLFNSPESVLVPNLFSTGNSFLLNDDTAIINSASDSAKSPEGEDRTYSSPYRSRGRKYDELEDSDYLEEGRSNKQSALSPHENEPLEMYDEVVLCKCENNKSTVCLIHGYVQNGSSGKLQQNGQPKGSSSATTRSRRKGKKSEVVDLWTLLTLCAQAVANYDQRTANDFLKQIRQHSSPFGDGIQRLAHYFANGLEVRLAGTRTPVQTHLASSRASAAEVLQAYKVYVSSCPFNRMTFFMANRMILKLAEKATRLHIVDFGIGYGFQWPCLIQRISKRPGGPPKIRMTAIEFPQPGFKPAERVEETGHRLKCYSQRFGVPFEYNTIAQKWQNIQLEDLKIDREEITVVNCLYRMRNLPDDTVVINSPRDAVLELIKKINPDIFIHGVVNGTYNAPFFLPRFREALFHFSTFFDMFESTVPREDQGRMIFEREIHGKDAMNVIACEGIERVERPETYKQWQARNLRAGFKQLELDKDILKTIRTLVKSNFHPDFVIDEAGEWMLQGWKGRLAYALSFWKPVQD</sequence>
<feature type="region of interest" description="SAW" evidence="3">
    <location>
        <begin position="595"/>
        <end position="670"/>
    </location>
</feature>
<dbReference type="Proteomes" id="UP001428341">
    <property type="component" value="Unassembled WGS sequence"/>
</dbReference>
<feature type="region of interest" description="Disordered" evidence="4">
    <location>
        <begin position="753"/>
        <end position="791"/>
    </location>
</feature>
<dbReference type="EMBL" id="JBCGBO010000025">
    <property type="protein sequence ID" value="KAK9176070.1"/>
    <property type="molecule type" value="Genomic_DNA"/>
</dbReference>
<keyword evidence="1" id="KW-0805">Transcription regulation</keyword>
<feature type="region of interest" description="Disordered" evidence="4">
    <location>
        <begin position="184"/>
        <end position="219"/>
    </location>
</feature>
<comment type="caution">
    <text evidence="5">The sequence shown here is derived from an EMBL/GenBank/DDBJ whole genome shotgun (WGS) entry which is preliminary data.</text>
</comment>
<evidence type="ECO:0000256" key="1">
    <source>
        <dbReference type="ARBA" id="ARBA00023015"/>
    </source>
</evidence>
<keyword evidence="6" id="KW-1185">Reference proteome</keyword>
<feature type="region of interest" description="Disordered" evidence="4">
    <location>
        <begin position="23"/>
        <end position="55"/>
    </location>
</feature>
<feature type="region of interest" description="Leucine repeat I (LRI)" evidence="3">
    <location>
        <begin position="1044"/>
        <end position="1104"/>
    </location>
</feature>
<reference evidence="5 6" key="1">
    <citation type="submission" date="2024-05" db="EMBL/GenBank/DDBJ databases">
        <title>Haplotype-resolved chromosome-level genome assembly of Huyou (Citrus changshanensis).</title>
        <authorList>
            <person name="Miao C."/>
            <person name="Chen W."/>
            <person name="Wu Y."/>
            <person name="Wang L."/>
            <person name="Zhao S."/>
            <person name="Grierson D."/>
            <person name="Xu C."/>
            <person name="Chen K."/>
        </authorList>
    </citation>
    <scope>NUCLEOTIDE SEQUENCE [LARGE SCALE GENOMIC DNA]</scope>
    <source>
        <strain evidence="5">01-14</strain>
        <tissue evidence="5">Leaf</tissue>
    </source>
</reference>
<dbReference type="InterPro" id="IPR005202">
    <property type="entry name" value="TF_GRAS"/>
</dbReference>
<feature type="compositionally biased region" description="Low complexity" evidence="4">
    <location>
        <begin position="43"/>
        <end position="55"/>
    </location>
</feature>
<feature type="compositionally biased region" description="Low complexity" evidence="4">
    <location>
        <begin position="775"/>
        <end position="785"/>
    </location>
</feature>
<feature type="region of interest" description="Leucine repeat II (LRII)" evidence="3">
    <location>
        <begin position="457"/>
        <end position="489"/>
    </location>
</feature>
<evidence type="ECO:0000313" key="6">
    <source>
        <dbReference type="Proteomes" id="UP001428341"/>
    </source>
</evidence>
<accession>A0AAP0LJP0</accession>